<dbReference type="AlphaFoldDB" id="A0A1L7WYW8"/>
<sequence length="240" mass="25410">MAQPRDVLGSWSCTEEGSPMTYPLGYSRDAINRDLQSKGMPYSVGTTSNYADSLILGNASSHLIPWTASVPDGSKGPFEVKAAFAQSGSSTEGKTMLAYHCTTSSQSTSGPATINAVLAFITANDTLWQWPNVLPAAIYTGDGSNASEYASLNPAQGLNTLTMVEGGNDRAYDSPPVDDSTQGCLITQTRVPTFIFVLVAIAALAVVLMSAYLLLLTVRLGIIFRRTENADDEALSTPVP</sequence>
<evidence type="ECO:0000313" key="3">
    <source>
        <dbReference type="Proteomes" id="UP000184330"/>
    </source>
</evidence>
<keyword evidence="1" id="KW-0812">Transmembrane</keyword>
<gene>
    <name evidence="2" type="ORF">PAC_07852</name>
</gene>
<dbReference type="Proteomes" id="UP000184330">
    <property type="component" value="Unassembled WGS sequence"/>
</dbReference>
<evidence type="ECO:0000256" key="1">
    <source>
        <dbReference type="SAM" id="Phobius"/>
    </source>
</evidence>
<organism evidence="2 3">
    <name type="scientific">Phialocephala subalpina</name>
    <dbReference type="NCBI Taxonomy" id="576137"/>
    <lineage>
        <taxon>Eukaryota</taxon>
        <taxon>Fungi</taxon>
        <taxon>Dikarya</taxon>
        <taxon>Ascomycota</taxon>
        <taxon>Pezizomycotina</taxon>
        <taxon>Leotiomycetes</taxon>
        <taxon>Helotiales</taxon>
        <taxon>Mollisiaceae</taxon>
        <taxon>Phialocephala</taxon>
        <taxon>Phialocephala fortinii species complex</taxon>
    </lineage>
</organism>
<dbReference type="EMBL" id="FJOG01000011">
    <property type="protein sequence ID" value="CZR57962.1"/>
    <property type="molecule type" value="Genomic_DNA"/>
</dbReference>
<evidence type="ECO:0000313" key="2">
    <source>
        <dbReference type="EMBL" id="CZR57962.1"/>
    </source>
</evidence>
<dbReference type="OrthoDB" id="5399485at2759"/>
<protein>
    <submittedName>
        <fullName evidence="2">Uncharacterized protein</fullName>
    </submittedName>
</protein>
<name>A0A1L7WYW8_9HELO</name>
<feature type="transmembrane region" description="Helical" evidence="1">
    <location>
        <begin position="194"/>
        <end position="216"/>
    </location>
</feature>
<keyword evidence="1" id="KW-1133">Transmembrane helix</keyword>
<keyword evidence="3" id="KW-1185">Reference proteome</keyword>
<proteinExistence type="predicted"/>
<keyword evidence="1" id="KW-0472">Membrane</keyword>
<accession>A0A1L7WYW8</accession>
<reference evidence="2 3" key="1">
    <citation type="submission" date="2016-03" db="EMBL/GenBank/DDBJ databases">
        <authorList>
            <person name="Ploux O."/>
        </authorList>
    </citation>
    <scope>NUCLEOTIDE SEQUENCE [LARGE SCALE GENOMIC DNA]</scope>
    <source>
        <strain evidence="2 3">UAMH 11012</strain>
    </source>
</reference>